<keyword evidence="2" id="KW-1185">Reference proteome</keyword>
<protein>
    <submittedName>
        <fullName evidence="1">Uncharacterized protein</fullName>
    </submittedName>
</protein>
<dbReference type="EMBL" id="JBHRXY010000082">
    <property type="protein sequence ID" value="MFC3632169.1"/>
    <property type="molecule type" value="Genomic_DNA"/>
</dbReference>
<comment type="caution">
    <text evidence="1">The sequence shown here is derived from an EMBL/GenBank/DDBJ whole genome shotgun (WGS) entry which is preliminary data.</text>
</comment>
<sequence>KSQAGSRALTTYEIRDDPDDLPIICATLTEAERRGQRRAARLGIEVLIYEMHPTRGERFISAI</sequence>
<reference evidence="2" key="1">
    <citation type="journal article" date="2019" name="Int. J. Syst. Evol. Microbiol.">
        <title>The Global Catalogue of Microorganisms (GCM) 10K type strain sequencing project: providing services to taxonomists for standard genome sequencing and annotation.</title>
        <authorList>
            <consortium name="The Broad Institute Genomics Platform"/>
            <consortium name="The Broad Institute Genome Sequencing Center for Infectious Disease"/>
            <person name="Wu L."/>
            <person name="Ma J."/>
        </authorList>
    </citation>
    <scope>NUCLEOTIDE SEQUENCE [LARGE SCALE GENOMIC DNA]</scope>
    <source>
        <strain evidence="2">KCTC 42473</strain>
    </source>
</reference>
<dbReference type="RefSeq" id="WP_377764611.1">
    <property type="nucleotide sequence ID" value="NZ_JBHRXY010000082.1"/>
</dbReference>
<accession>A0ABV7UAJ8</accession>
<feature type="non-terminal residue" evidence="1">
    <location>
        <position position="1"/>
    </location>
</feature>
<proteinExistence type="predicted"/>
<evidence type="ECO:0000313" key="2">
    <source>
        <dbReference type="Proteomes" id="UP001595539"/>
    </source>
</evidence>
<gene>
    <name evidence="1" type="ORF">ACFOM8_22480</name>
</gene>
<dbReference type="Proteomes" id="UP001595539">
    <property type="component" value="Unassembled WGS sequence"/>
</dbReference>
<name>A0ABV7UAJ8_9RHOB</name>
<evidence type="ECO:0000313" key="1">
    <source>
        <dbReference type="EMBL" id="MFC3632169.1"/>
    </source>
</evidence>
<organism evidence="1 2">
    <name type="scientific">Paracoccus angustae</name>
    <dbReference type="NCBI Taxonomy" id="1671480"/>
    <lineage>
        <taxon>Bacteria</taxon>
        <taxon>Pseudomonadati</taxon>
        <taxon>Pseudomonadota</taxon>
        <taxon>Alphaproteobacteria</taxon>
        <taxon>Rhodobacterales</taxon>
        <taxon>Paracoccaceae</taxon>
        <taxon>Paracoccus</taxon>
    </lineage>
</organism>